<reference evidence="3" key="1">
    <citation type="submission" date="2015-07" db="EMBL/GenBank/DDBJ databases">
        <title>Lactobacillus ginsenosidimutans/EMML 3141/ whole genome sequencing.</title>
        <authorList>
            <person name="Kim M.K."/>
            <person name="Im W.-T."/>
            <person name="Srinivasan S."/>
            <person name="Lee J.-J."/>
        </authorList>
    </citation>
    <scope>NUCLEOTIDE SEQUENCE [LARGE SCALE GENOMIC DNA]</scope>
    <source>
        <strain evidence="3">EMML 3041</strain>
    </source>
</reference>
<evidence type="ECO:0008006" key="4">
    <source>
        <dbReference type="Google" id="ProtNLM"/>
    </source>
</evidence>
<dbReference type="OrthoDB" id="2315450at2"/>
<dbReference type="STRING" id="1007676.ABM34_10405"/>
<dbReference type="EMBL" id="CP012034">
    <property type="protein sequence ID" value="AKP67899.1"/>
    <property type="molecule type" value="Genomic_DNA"/>
</dbReference>
<gene>
    <name evidence="2" type="ORF">ABM34_10405</name>
</gene>
<dbReference type="KEGG" id="lgn:ABM34_10405"/>
<evidence type="ECO:0000313" key="3">
    <source>
        <dbReference type="Proteomes" id="UP000036106"/>
    </source>
</evidence>
<accession>A0A0H4QHN5</accession>
<sequence length="248" mass="28210">MKKVISLIIIILLIFPLAACGNNSKKVSANDSYKKSITKLNTSKMDENEQAWNEKIKTAKIETISTSNNGAYTRIPTSMSELKKYNPTLIKGTVYNLQTMTGEKNEAQTKVAVYVDKVINGDKRLQNSFIYFNLNSGFIYKPDQKDFNYLKRAETPMPAIGSQIITGITLRDINPKKKDPVTTFFLSNGATGNNFYIVDDPYYAFWIKKPGADEFKLNNPFLTRKLKDDWYADKLLNLTDKLNQAENK</sequence>
<dbReference type="RefSeq" id="WP_048705559.1">
    <property type="nucleotide sequence ID" value="NZ_CP012034.1"/>
</dbReference>
<dbReference type="AlphaFoldDB" id="A0A0H4QHN5"/>
<evidence type="ECO:0000313" key="2">
    <source>
        <dbReference type="EMBL" id="AKP67899.1"/>
    </source>
</evidence>
<keyword evidence="3" id="KW-1185">Reference proteome</keyword>
<dbReference type="PATRIC" id="fig|1007676.4.peg.2106"/>
<dbReference type="Proteomes" id="UP000036106">
    <property type="component" value="Chromosome"/>
</dbReference>
<organism evidence="2 3">
    <name type="scientific">Companilactobacillus ginsenosidimutans</name>
    <dbReference type="NCBI Taxonomy" id="1007676"/>
    <lineage>
        <taxon>Bacteria</taxon>
        <taxon>Bacillati</taxon>
        <taxon>Bacillota</taxon>
        <taxon>Bacilli</taxon>
        <taxon>Lactobacillales</taxon>
        <taxon>Lactobacillaceae</taxon>
        <taxon>Companilactobacillus</taxon>
    </lineage>
</organism>
<proteinExistence type="predicted"/>
<evidence type="ECO:0000256" key="1">
    <source>
        <dbReference type="SAM" id="SignalP"/>
    </source>
</evidence>
<name>A0A0H4QHN5_9LACO</name>
<feature type="chain" id="PRO_5005208452" description="Lipoprotein" evidence="1">
    <location>
        <begin position="22"/>
        <end position="248"/>
    </location>
</feature>
<keyword evidence="1" id="KW-0732">Signal</keyword>
<protein>
    <recommendedName>
        <fullName evidence="4">Lipoprotein</fullName>
    </recommendedName>
</protein>
<feature type="signal peptide" evidence="1">
    <location>
        <begin position="1"/>
        <end position="21"/>
    </location>
</feature>